<keyword evidence="11 14" id="KW-0418">Kinase</keyword>
<dbReference type="Gene3D" id="3.30.60.20">
    <property type="match status" value="2"/>
</dbReference>
<feature type="domain" description="SAM" evidence="17">
    <location>
        <begin position="1032"/>
        <end position="1095"/>
    </location>
</feature>
<evidence type="ECO:0000256" key="9">
    <source>
        <dbReference type="ARBA" id="ARBA00022741"/>
    </source>
</evidence>
<evidence type="ECO:0000256" key="14">
    <source>
        <dbReference type="RuleBase" id="RU361128"/>
    </source>
</evidence>
<dbReference type="WBParaSite" id="ACOC_0001101901-mRNA-1">
    <property type="protein sequence ID" value="ACOC_0001101901-mRNA-1"/>
    <property type="gene ID" value="ACOC_0001101901"/>
</dbReference>
<dbReference type="GO" id="GO:0004143">
    <property type="term" value="F:ATP-dependent diacylglycerol kinase activity"/>
    <property type="evidence" value="ECO:0007669"/>
    <property type="project" value="UniProtKB-EC"/>
</dbReference>
<dbReference type="GO" id="GO:0005524">
    <property type="term" value="F:ATP binding"/>
    <property type="evidence" value="ECO:0007669"/>
    <property type="project" value="UniProtKB-KW"/>
</dbReference>
<evidence type="ECO:0000256" key="1">
    <source>
        <dbReference type="ARBA" id="ARBA00001383"/>
    </source>
</evidence>
<evidence type="ECO:0000256" key="11">
    <source>
        <dbReference type="ARBA" id="ARBA00022777"/>
    </source>
</evidence>
<dbReference type="PANTHER" id="PTHR11255:SF109">
    <property type="entry name" value="DIACYLGLYCEROL KINASE ETA"/>
    <property type="match status" value="1"/>
</dbReference>
<dbReference type="Pfam" id="PF00609">
    <property type="entry name" value="DAGK_acc"/>
    <property type="match status" value="1"/>
</dbReference>
<proteinExistence type="inferred from homology"/>
<organism evidence="21">
    <name type="scientific">Angiostrongylus costaricensis</name>
    <name type="common">Nematode worm</name>
    <dbReference type="NCBI Taxonomy" id="334426"/>
    <lineage>
        <taxon>Eukaryota</taxon>
        <taxon>Metazoa</taxon>
        <taxon>Ecdysozoa</taxon>
        <taxon>Nematoda</taxon>
        <taxon>Chromadorea</taxon>
        <taxon>Rhabditida</taxon>
        <taxon>Rhabditina</taxon>
        <taxon>Rhabditomorpha</taxon>
        <taxon>Strongyloidea</taxon>
        <taxon>Metastrongylidae</taxon>
        <taxon>Angiostrongylus</taxon>
    </lineage>
</organism>
<dbReference type="Gene3D" id="1.10.150.50">
    <property type="entry name" value="Transcription Factor, Ets-1"/>
    <property type="match status" value="1"/>
</dbReference>
<evidence type="ECO:0000256" key="10">
    <source>
        <dbReference type="ARBA" id="ARBA00022771"/>
    </source>
</evidence>
<dbReference type="Gene3D" id="2.60.200.40">
    <property type="match status" value="1"/>
</dbReference>
<dbReference type="GO" id="GO:0007200">
    <property type="term" value="P:phospholipase C-activating G protein-coupled receptor signaling pathway"/>
    <property type="evidence" value="ECO:0007669"/>
    <property type="project" value="InterPro"/>
</dbReference>
<dbReference type="SUPFAM" id="SSF57889">
    <property type="entry name" value="Cysteine-rich domain"/>
    <property type="match status" value="2"/>
</dbReference>
<dbReference type="PROSITE" id="PS50105">
    <property type="entry name" value="SAM_DOMAIN"/>
    <property type="match status" value="1"/>
</dbReference>
<dbReference type="GO" id="GO:0008270">
    <property type="term" value="F:zinc ion binding"/>
    <property type="evidence" value="ECO:0007669"/>
    <property type="project" value="UniProtKB-KW"/>
</dbReference>
<sequence length="1132" mass="127105">MQFSLLEAMDQWRQSLVAVKQRTPEKMNHRRPAFCNFCREKLSGLTWHGWSCEICKMKAHKKCMNKIVERCKWTVECTIPNHLRYINPQNSIVAHQWVEGNLAMSSKCLVCEKVCGSVLKLADWRCLWCACCVHSSCLPQLGRGCSLGATSLSVLPPLAVRGVSEEGLADIRTDAIGGECGGGSPLLVLVNSKSGDNQGQRMIRKFKRLLNPLQVFDIIVTGPDFALSFFDSFDCFRVLVCGGDGTVGWVLGAFDRLGLHNRCQLAILPIGTGNDLARVLGWGHAFYDDTQLPQLIRTFERAHTRMLDRWSVLSVEGPQAAAVREYKDTVLKDVRAVLEANDPREVFKAVKSLCETVRGLMESIAVTYTKVEQWEKEAGRLSNDPLTEKCSTLLQKLDVLMKSLSIEENRMEESGFEPEDDERSASEERRKRDQLVGRANSLKKALKDIMSIAERGIDQHIRLRLVFENCILTTKLYAREFPVLCEVYYRSFPSYIHCLYRDDGTKRERFRKKRSKTTASVLKISSSNISSSSACSPPASPSRQRNRFDYLTVKGGGSQTSGIGISPSQSSNPGHSTFEVGEETQDTPSPLHQCSDYECDLRDEAVEALNARLILISFDYQDCALEGGCCSHVDDLSCSGSRLKQSKNSSNLPNVGRDQYKELKVMNNYFGIGLDAKIALEFHNKREESEKSRSRSRLFMWYGILGGKELMQRTYRNLDQRIRLECDGVPVELPSLQGIVILNIPSYSGGANFWGSTKDEVFAVQSFDDRLLEVVALFGVIHVATSRVPNVVRLQNHRIAQCRHVDGEPWLQPPGIMQLVHKNRAQLLVRNAAFDATLKRWEEQKERTTAPSTPTSLAASLMTNGEELPFSRRAAEFVQLVESEIAQLGVSSGFLEALEAAAVSVRAVEDEVCPSFHCLLGQALREEALKAIELVVNRLEDHFGWTDQTKVPAGQPRLGPAPLFTFEVHGDEPEHWRYVLCSIRQAISREEAALNEIRIVERRQRKRSRLTGWITRKLRRNSGAPSTPVTSWSIKEVSAWLNSLGLSQYSSQFEANDIRGHELIHLEWTDMKDLGVHKVGHAKRLQCAIAELRKKEVELCRESRRSGRKGASLSVERASLEPAPELPSLSSV</sequence>
<keyword evidence="7" id="KW-0479">Metal-binding</keyword>
<comment type="catalytic activity">
    <reaction evidence="1 14">
        <text>a 1,2-diacyl-sn-glycerol + ATP = a 1,2-diacyl-sn-glycero-3-phosphate + ADP + H(+)</text>
        <dbReference type="Rhea" id="RHEA:10272"/>
        <dbReference type="ChEBI" id="CHEBI:15378"/>
        <dbReference type="ChEBI" id="CHEBI:17815"/>
        <dbReference type="ChEBI" id="CHEBI:30616"/>
        <dbReference type="ChEBI" id="CHEBI:58608"/>
        <dbReference type="ChEBI" id="CHEBI:456216"/>
        <dbReference type="EC" id="2.7.1.107"/>
    </reaction>
</comment>
<keyword evidence="5" id="KW-0963">Cytoplasm</keyword>
<dbReference type="EMBL" id="UYYA01004596">
    <property type="protein sequence ID" value="VDM62605.1"/>
    <property type="molecule type" value="Genomic_DNA"/>
</dbReference>
<dbReference type="Pfam" id="PF00130">
    <property type="entry name" value="C1_1"/>
    <property type="match status" value="2"/>
</dbReference>
<feature type="domain" description="Phorbol-ester/DAG-type" evidence="16">
    <location>
        <begin position="94"/>
        <end position="145"/>
    </location>
</feature>
<evidence type="ECO:0000313" key="19">
    <source>
        <dbReference type="EMBL" id="VDM62605.1"/>
    </source>
</evidence>
<dbReference type="OMA" id="KLADWRC"/>
<dbReference type="InterPro" id="IPR046349">
    <property type="entry name" value="C1-like_sf"/>
</dbReference>
<dbReference type="Gene3D" id="3.40.50.10330">
    <property type="entry name" value="Probable inorganic polyphosphate/atp-NAD kinase, domain 1"/>
    <property type="match status" value="1"/>
</dbReference>
<dbReference type="SMART" id="SM00454">
    <property type="entry name" value="SAM"/>
    <property type="match status" value="1"/>
</dbReference>
<feature type="region of interest" description="Disordered" evidence="15">
    <location>
        <begin position="410"/>
        <end position="435"/>
    </location>
</feature>
<evidence type="ECO:0000313" key="20">
    <source>
        <dbReference type="Proteomes" id="UP000267027"/>
    </source>
</evidence>
<comment type="similarity">
    <text evidence="4 14">Belongs to the eukaryotic diacylglycerol kinase family.</text>
</comment>
<evidence type="ECO:0000256" key="13">
    <source>
        <dbReference type="ARBA" id="ARBA00022840"/>
    </source>
</evidence>
<feature type="compositionally biased region" description="Basic and acidic residues" evidence="15">
    <location>
        <begin position="423"/>
        <end position="435"/>
    </location>
</feature>
<dbReference type="CDD" id="cd20800">
    <property type="entry name" value="C1_DGK_typeII_rpt1"/>
    <property type="match status" value="1"/>
</dbReference>
<dbReference type="InterPro" id="IPR001206">
    <property type="entry name" value="Diacylglycerol_kinase_cat_dom"/>
</dbReference>
<dbReference type="SUPFAM" id="SSF47769">
    <property type="entry name" value="SAM/Pointed domain"/>
    <property type="match status" value="1"/>
</dbReference>
<dbReference type="AlphaFoldDB" id="A0A158PL76"/>
<evidence type="ECO:0000256" key="3">
    <source>
        <dbReference type="ARBA" id="ARBA00004496"/>
    </source>
</evidence>
<dbReference type="OrthoDB" id="242257at2759"/>
<dbReference type="PROSITE" id="PS50081">
    <property type="entry name" value="ZF_DAG_PE_2"/>
    <property type="match status" value="2"/>
</dbReference>
<keyword evidence="12" id="KW-0862">Zinc</keyword>
<dbReference type="PROSITE" id="PS00479">
    <property type="entry name" value="ZF_DAG_PE_1"/>
    <property type="match status" value="1"/>
</dbReference>
<dbReference type="PROSITE" id="PS50146">
    <property type="entry name" value="DAGK"/>
    <property type="match status" value="1"/>
</dbReference>
<keyword evidence="20" id="KW-1185">Reference proteome</keyword>
<keyword evidence="9 14" id="KW-0547">Nucleotide-binding</keyword>
<dbReference type="InterPro" id="IPR013761">
    <property type="entry name" value="SAM/pointed_sf"/>
</dbReference>
<dbReference type="InterPro" id="IPR000756">
    <property type="entry name" value="Diacylglycerol_kin_accessory"/>
</dbReference>
<dbReference type="GO" id="GO:0005737">
    <property type="term" value="C:cytoplasm"/>
    <property type="evidence" value="ECO:0007669"/>
    <property type="project" value="UniProtKB-SubCell"/>
</dbReference>
<dbReference type="Proteomes" id="UP000267027">
    <property type="component" value="Unassembled WGS sequence"/>
</dbReference>
<comment type="subcellular location">
    <subcellularLocation>
        <location evidence="3">Cytoplasm</location>
    </subcellularLocation>
</comment>
<dbReference type="EC" id="2.7.1.107" evidence="14"/>
<evidence type="ECO:0000256" key="4">
    <source>
        <dbReference type="ARBA" id="ARBA00009280"/>
    </source>
</evidence>
<feature type="domain" description="DAGKc" evidence="18">
    <location>
        <begin position="181"/>
        <end position="317"/>
    </location>
</feature>
<feature type="domain" description="Phorbol-ester/DAG-type" evidence="16">
    <location>
        <begin position="20"/>
        <end position="71"/>
    </location>
</feature>
<dbReference type="PANTHER" id="PTHR11255">
    <property type="entry name" value="DIACYLGLYCEROL KINASE"/>
    <property type="match status" value="1"/>
</dbReference>
<dbReference type="GO" id="GO:0005886">
    <property type="term" value="C:plasma membrane"/>
    <property type="evidence" value="ECO:0007669"/>
    <property type="project" value="TreeGrafter"/>
</dbReference>
<evidence type="ECO:0000256" key="6">
    <source>
        <dbReference type="ARBA" id="ARBA00022679"/>
    </source>
</evidence>
<dbReference type="InterPro" id="IPR037607">
    <property type="entry name" value="DGK"/>
</dbReference>
<reference evidence="19 20" key="2">
    <citation type="submission" date="2018-11" db="EMBL/GenBank/DDBJ databases">
        <authorList>
            <consortium name="Pathogen Informatics"/>
        </authorList>
    </citation>
    <scope>NUCLEOTIDE SEQUENCE [LARGE SCALE GENOMIC DNA]</scope>
    <source>
        <strain evidence="19 20">Costa Rica</strain>
    </source>
</reference>
<dbReference type="InterPro" id="IPR002219">
    <property type="entry name" value="PKC_DAG/PE"/>
</dbReference>
<evidence type="ECO:0000256" key="12">
    <source>
        <dbReference type="ARBA" id="ARBA00022833"/>
    </source>
</evidence>
<dbReference type="InterPro" id="IPR017438">
    <property type="entry name" value="ATP-NAD_kinase_N"/>
</dbReference>
<evidence type="ECO:0000259" key="17">
    <source>
        <dbReference type="PROSITE" id="PS50105"/>
    </source>
</evidence>
<evidence type="ECO:0000256" key="2">
    <source>
        <dbReference type="ARBA" id="ARBA00002064"/>
    </source>
</evidence>
<dbReference type="Pfam" id="PF00781">
    <property type="entry name" value="DAGK_cat"/>
    <property type="match status" value="1"/>
</dbReference>
<dbReference type="CDD" id="cd20852">
    <property type="entry name" value="C1_DGK_typeII_rpt2"/>
    <property type="match status" value="1"/>
</dbReference>
<evidence type="ECO:0000256" key="8">
    <source>
        <dbReference type="ARBA" id="ARBA00022737"/>
    </source>
</evidence>
<dbReference type="InterPro" id="IPR016064">
    <property type="entry name" value="NAD/diacylglycerol_kinase_sf"/>
</dbReference>
<dbReference type="FunFam" id="2.60.200.40:FF:000012">
    <property type="entry name" value="Diacylglycerol kinase"/>
    <property type="match status" value="1"/>
</dbReference>
<evidence type="ECO:0000259" key="16">
    <source>
        <dbReference type="PROSITE" id="PS50081"/>
    </source>
</evidence>
<dbReference type="SUPFAM" id="SSF111331">
    <property type="entry name" value="NAD kinase/diacylglycerol kinase-like"/>
    <property type="match status" value="1"/>
</dbReference>
<keyword evidence="8" id="KW-0677">Repeat</keyword>
<feature type="compositionally biased region" description="Low complexity" evidence="15">
    <location>
        <begin position="560"/>
        <end position="574"/>
    </location>
</feature>
<accession>A0A158PL76</accession>
<dbReference type="SMART" id="SM00109">
    <property type="entry name" value="C1"/>
    <property type="match status" value="2"/>
</dbReference>
<name>A0A158PL76_ANGCS</name>
<protein>
    <recommendedName>
        <fullName evidence="14">Diacylglycerol kinase</fullName>
        <shortName evidence="14">DAG kinase</shortName>
        <ecNumber evidence="14">2.7.1.107</ecNumber>
    </recommendedName>
</protein>
<keyword evidence="10" id="KW-0863">Zinc-finger</keyword>
<dbReference type="SMART" id="SM00046">
    <property type="entry name" value="DAGKc"/>
    <property type="match status" value="1"/>
</dbReference>
<evidence type="ECO:0000313" key="21">
    <source>
        <dbReference type="WBParaSite" id="ACOC_0001101901-mRNA-1"/>
    </source>
</evidence>
<evidence type="ECO:0000256" key="7">
    <source>
        <dbReference type="ARBA" id="ARBA00022723"/>
    </source>
</evidence>
<feature type="region of interest" description="Disordered" evidence="15">
    <location>
        <begin position="1103"/>
        <end position="1132"/>
    </location>
</feature>
<evidence type="ECO:0000259" key="18">
    <source>
        <dbReference type="PROSITE" id="PS50146"/>
    </source>
</evidence>
<comment type="function">
    <text evidence="2">Phosphorylates diacylglycerol (DAG) to generate phosphatidic acid (PA).</text>
</comment>
<dbReference type="FunFam" id="3.30.60.20:FF:000002">
    <property type="entry name" value="Diacylglycerol kinase"/>
    <property type="match status" value="1"/>
</dbReference>
<gene>
    <name evidence="19" type="ORF">ACOC_LOCUS11020</name>
</gene>
<feature type="region of interest" description="Disordered" evidence="15">
    <location>
        <begin position="557"/>
        <end position="589"/>
    </location>
</feature>
<keyword evidence="13 14" id="KW-0067">ATP-binding</keyword>
<evidence type="ECO:0000256" key="15">
    <source>
        <dbReference type="SAM" id="MobiDB-lite"/>
    </source>
</evidence>
<evidence type="ECO:0000256" key="5">
    <source>
        <dbReference type="ARBA" id="ARBA00022490"/>
    </source>
</evidence>
<keyword evidence="6 14" id="KW-0808">Transferase</keyword>
<reference evidence="21" key="1">
    <citation type="submission" date="2016-04" db="UniProtKB">
        <authorList>
            <consortium name="WormBaseParasite"/>
        </authorList>
    </citation>
    <scope>IDENTIFICATION</scope>
</reference>
<dbReference type="STRING" id="334426.A0A158PL76"/>
<dbReference type="Pfam" id="PF00536">
    <property type="entry name" value="SAM_1"/>
    <property type="match status" value="1"/>
</dbReference>
<dbReference type="SMART" id="SM00045">
    <property type="entry name" value="DAGKa"/>
    <property type="match status" value="1"/>
</dbReference>
<dbReference type="InterPro" id="IPR001660">
    <property type="entry name" value="SAM"/>
</dbReference>